<sequence>MIYIGLTGWGDHDSLYPPGLASKDKLQEYAAHFPTVEVDSYFYAIQPQQNVEKWIRETPDAFRFIVKAYQGMTGHERGEIPYSSKEEMFAAFLLSIAPFLEAKKLAMVLFQFPPWFDCRREHVAYLRWCREKMGDVPVALEFRHQSWFWPRFYEKTLKFMETEGWIHSICDEPQAGEGSIPAVLHPTNREKTLIRFHGRNVHGWNKATSGENWRAVRYLYRYREDELREWVHHIRRLQKQTHELYILFNNNSGGDAADNAKQLLQMLGIEYTDLAPRQLDLF</sequence>
<gene>
    <name evidence="1" type="ORF">P9850_11150</name>
</gene>
<organism evidence="1 2">
    <name type="scientific">Anoxybacteroides rupiense</name>
    <dbReference type="NCBI Taxonomy" id="311460"/>
    <lineage>
        <taxon>Bacteria</taxon>
        <taxon>Bacillati</taxon>
        <taxon>Bacillota</taxon>
        <taxon>Bacilli</taxon>
        <taxon>Bacillales</taxon>
        <taxon>Anoxybacillaceae</taxon>
        <taxon>Anoxybacteroides</taxon>
    </lineage>
</organism>
<dbReference type="PANTHER" id="PTHR30348">
    <property type="entry name" value="UNCHARACTERIZED PROTEIN YECE"/>
    <property type="match status" value="1"/>
</dbReference>
<dbReference type="AlphaFoldDB" id="A0ABD5IWX3"/>
<evidence type="ECO:0000313" key="1">
    <source>
        <dbReference type="EMBL" id="MED5052406.1"/>
    </source>
</evidence>
<dbReference type="PANTHER" id="PTHR30348:SF13">
    <property type="entry name" value="UPF0759 PROTEIN YUNF"/>
    <property type="match status" value="1"/>
</dbReference>
<reference evidence="1 2" key="1">
    <citation type="submission" date="2023-03" db="EMBL/GenBank/DDBJ databases">
        <title>Bacillus Genome Sequencing.</title>
        <authorList>
            <person name="Dunlap C."/>
        </authorList>
    </citation>
    <scope>NUCLEOTIDE SEQUENCE [LARGE SCALE GENOMIC DNA]</scope>
    <source>
        <strain evidence="1 2">NRS-38</strain>
    </source>
</reference>
<dbReference type="Pfam" id="PF01904">
    <property type="entry name" value="DUF72"/>
    <property type="match status" value="1"/>
</dbReference>
<dbReference type="Proteomes" id="UP001339962">
    <property type="component" value="Unassembled WGS sequence"/>
</dbReference>
<proteinExistence type="predicted"/>
<dbReference type="EMBL" id="JARTLI010000020">
    <property type="protein sequence ID" value="MED5052406.1"/>
    <property type="molecule type" value="Genomic_DNA"/>
</dbReference>
<dbReference type="InterPro" id="IPR036520">
    <property type="entry name" value="UPF0759_sf"/>
</dbReference>
<dbReference type="InterPro" id="IPR002763">
    <property type="entry name" value="DUF72"/>
</dbReference>
<dbReference type="RefSeq" id="WP_080862785.1">
    <property type="nucleotide sequence ID" value="NZ_JARTLI010000020.1"/>
</dbReference>
<dbReference type="Gene3D" id="3.20.20.410">
    <property type="entry name" value="Protein of unknown function UPF0759"/>
    <property type="match status" value="1"/>
</dbReference>
<comment type="caution">
    <text evidence="1">The sequence shown here is derived from an EMBL/GenBank/DDBJ whole genome shotgun (WGS) entry which is preliminary data.</text>
</comment>
<protein>
    <submittedName>
        <fullName evidence="1">DUF72 domain-containing protein</fullName>
    </submittedName>
</protein>
<accession>A0ABD5IWX3</accession>
<name>A0ABD5IWX3_9BACL</name>
<dbReference type="SUPFAM" id="SSF117396">
    <property type="entry name" value="TM1631-like"/>
    <property type="match status" value="1"/>
</dbReference>
<evidence type="ECO:0000313" key="2">
    <source>
        <dbReference type="Proteomes" id="UP001339962"/>
    </source>
</evidence>